<evidence type="ECO:0000259" key="2">
    <source>
        <dbReference type="Pfam" id="PF07583"/>
    </source>
</evidence>
<feature type="compositionally biased region" description="Low complexity" evidence="1">
    <location>
        <begin position="31"/>
        <end position="52"/>
    </location>
</feature>
<organism evidence="4">
    <name type="scientific">freshwater sediment metagenome</name>
    <dbReference type="NCBI Taxonomy" id="556182"/>
    <lineage>
        <taxon>unclassified sequences</taxon>
        <taxon>metagenomes</taxon>
        <taxon>ecological metagenomes</taxon>
    </lineage>
</organism>
<evidence type="ECO:0008006" key="5">
    <source>
        <dbReference type="Google" id="ProtNLM"/>
    </source>
</evidence>
<dbReference type="Pfam" id="PF07587">
    <property type="entry name" value="PSD1"/>
    <property type="match status" value="1"/>
</dbReference>
<gene>
    <name evidence="4" type="ORF">AMST5_02500</name>
</gene>
<protein>
    <recommendedName>
        <fullName evidence="5">DUF1553 domain-containing protein</fullName>
    </recommendedName>
</protein>
<feature type="domain" description="DUF1549" evidence="2">
    <location>
        <begin position="80"/>
        <end position="285"/>
    </location>
</feature>
<dbReference type="PANTHER" id="PTHR35889">
    <property type="entry name" value="CYCLOINULO-OLIGOSACCHARIDE FRUCTANOTRANSFERASE-RELATED"/>
    <property type="match status" value="1"/>
</dbReference>
<dbReference type="Pfam" id="PF07583">
    <property type="entry name" value="PSCyt2"/>
    <property type="match status" value="1"/>
</dbReference>
<reference evidence="4" key="1">
    <citation type="submission" date="2023-07" db="EMBL/GenBank/DDBJ databases">
        <authorList>
            <person name="Pelsma A.J. K."/>
        </authorList>
    </citation>
    <scope>NUCLEOTIDE SEQUENCE</scope>
</reference>
<dbReference type="InterPro" id="IPR011444">
    <property type="entry name" value="DUF1549"/>
</dbReference>
<dbReference type="EMBL" id="OY288114">
    <property type="protein sequence ID" value="CAJ0873333.1"/>
    <property type="molecule type" value="Genomic_DNA"/>
</dbReference>
<name>A0AA48M0A8_9ZZZZ</name>
<dbReference type="InterPro" id="IPR022655">
    <property type="entry name" value="DUF1553"/>
</dbReference>
<accession>A0AA48M0A8</accession>
<proteinExistence type="predicted"/>
<dbReference type="PANTHER" id="PTHR35889:SF3">
    <property type="entry name" value="F-BOX DOMAIN-CONTAINING PROTEIN"/>
    <property type="match status" value="1"/>
</dbReference>
<dbReference type="AlphaFoldDB" id="A0AA48M0A8"/>
<evidence type="ECO:0000313" key="4">
    <source>
        <dbReference type="EMBL" id="CAJ0873333.1"/>
    </source>
</evidence>
<evidence type="ECO:0000259" key="3">
    <source>
        <dbReference type="Pfam" id="PF07587"/>
    </source>
</evidence>
<feature type="domain" description="DUF1553" evidence="3">
    <location>
        <begin position="476"/>
        <end position="736"/>
    </location>
</feature>
<evidence type="ECO:0000256" key="1">
    <source>
        <dbReference type="SAM" id="MobiDB-lite"/>
    </source>
</evidence>
<sequence length="790" mass="88578">MTSTAQKAYLAMFLSVSAAALAVAAEPQTPAQTPVAAAPSATAAPSTETPKPASKPHWSWQPVQAQFVPVVKQKEWVRNPIDAFILAKIEAKSLTPSTDSDRATFIRRATLDAWGVVPTPEEVDAFVNDQSPDAYEKLVDRLLASPRYGERQARLWLDLARYADSTGFQNDSTRPNLFRYRDYVIKAFNEDKPYSRFLQEQIAGDEIAPGDQDVLVATGFLAGYPDNSNSRDLVQRKYQITTDMVDTVGQAVLGTTVGCARCHNHKTDKFTQKDYYSLQAFFANTAFEEKAPAKKGEQELAFEKAQATYDELTKDIRAKQKAIIDSVYDAALKYHKERYLTDSRESIFKPKDQWNALDRWVNHRLDAVTDQPQLAAFLIYAAEDKNAPEHSPEIVKKWEEYEKLRKELQKFADKRPSRGANTYTTATELGHPDAPPTHIFFGGNHERPLEEVQPAFPEGIASEKPDIKPTATSSGRRTALANWIASPTNPLTARVFVNRIWNQYFGKGIVVTVSDFGKAGDKPTNPELLDYLADNFVKNGWSVKNLHKSILLSSTYRQSSDYREDVAKVDPENKLLAVFPRKRLEAEQIRDSVLVAAGKLNEQVGGPSVFPPLPSNLSGGNNFNADPAWTTSKDPKDYTRRSIYTFTRRSLPYPLLETFDMANAQQIHSKRDVTTTPLQALTLYNSDQIFQWSQALAGRVINEAGPDESARIDRLYQILFSRKATEPEKEALRAFLDQHQKTITQKAEDGKLALAIPVGVKDKPTDPLRASAFVDLVHTVLNSNDFVYRF</sequence>
<feature type="region of interest" description="Disordered" evidence="1">
    <location>
        <begin position="31"/>
        <end position="58"/>
    </location>
</feature>